<dbReference type="SUPFAM" id="SSF51430">
    <property type="entry name" value="NAD(P)-linked oxidoreductase"/>
    <property type="match status" value="1"/>
</dbReference>
<keyword evidence="1" id="KW-0560">Oxidoreductase</keyword>
<dbReference type="InterPro" id="IPR036812">
    <property type="entry name" value="NAD(P)_OxRdtase_dom_sf"/>
</dbReference>
<gene>
    <name evidence="3" type="ORF">KLDO_g794</name>
</gene>
<evidence type="ECO:0000259" key="2">
    <source>
        <dbReference type="Pfam" id="PF00248"/>
    </source>
</evidence>
<evidence type="ECO:0000313" key="3">
    <source>
        <dbReference type="EMBL" id="CDO92473.1"/>
    </source>
</evidence>
<dbReference type="AlphaFoldDB" id="A0A0A8L0Q6"/>
<protein>
    <submittedName>
        <fullName evidence="3">WGS project CCBQ000000000 data, contig 00053</fullName>
    </submittedName>
</protein>
<keyword evidence="4" id="KW-1185">Reference proteome</keyword>
<dbReference type="InterPro" id="IPR023210">
    <property type="entry name" value="NADP_OxRdtase_dom"/>
</dbReference>
<comment type="caution">
    <text evidence="3">The sequence shown here is derived from an EMBL/GenBank/DDBJ whole genome shotgun (WGS) entry which is preliminary data.</text>
</comment>
<dbReference type="GO" id="GO:0016491">
    <property type="term" value="F:oxidoreductase activity"/>
    <property type="evidence" value="ECO:0007669"/>
    <property type="project" value="UniProtKB-KW"/>
</dbReference>
<dbReference type="Pfam" id="PF00248">
    <property type="entry name" value="Aldo_ket_red"/>
    <property type="match status" value="1"/>
</dbReference>
<organism evidence="3 4">
    <name type="scientific">Kluyveromyces dobzhanskii CBS 2104</name>
    <dbReference type="NCBI Taxonomy" id="1427455"/>
    <lineage>
        <taxon>Eukaryota</taxon>
        <taxon>Fungi</taxon>
        <taxon>Dikarya</taxon>
        <taxon>Ascomycota</taxon>
        <taxon>Saccharomycotina</taxon>
        <taxon>Saccharomycetes</taxon>
        <taxon>Saccharomycetales</taxon>
        <taxon>Saccharomycetaceae</taxon>
        <taxon>Kluyveromyces</taxon>
    </lineage>
</organism>
<accession>A0A0A8L0Q6</accession>
<dbReference type="InterPro" id="IPR050791">
    <property type="entry name" value="Aldo-Keto_reductase"/>
</dbReference>
<name>A0A0A8L0Q6_9SACH</name>
<dbReference type="PANTHER" id="PTHR43625">
    <property type="entry name" value="AFLATOXIN B1 ALDEHYDE REDUCTASE"/>
    <property type="match status" value="1"/>
</dbReference>
<evidence type="ECO:0000313" key="4">
    <source>
        <dbReference type="Proteomes" id="UP000031516"/>
    </source>
</evidence>
<proteinExistence type="predicted"/>
<feature type="domain" description="NADP-dependent oxidoreductase" evidence="2">
    <location>
        <begin position="17"/>
        <end position="328"/>
    </location>
</feature>
<dbReference type="CDD" id="cd19077">
    <property type="entry name" value="AKR_AKR8A1-2"/>
    <property type="match status" value="1"/>
</dbReference>
<sequence>MPSPAYYRSQLLECVTVGYGLMSLTVRKDPIAPKNAFFAINKVLDIAADEKAFFNVGEFYGPDLCNYKLLQSYFDKYRGKREKVIISAKGAFNFKTIKPMGDSKSVSESIEKALSVFGGYVDIFQPARLDIALAKKNGDKLFPRETFDTIASYVDKGKVGGISLSEVNAEQIRAIHKEYGKYLACAEVELSLFCTDIIKNGVLDACNELGLPVVAYSPLGRGMLTGAVKSKTDIPKGDFRLLFKRFQGEAIDHNVSLVEFLENEIIAKRSDKVTLAQIAIAWIRSVGKRYPNTKIIPIPSGSTVEKVSMNFDFIELSDEEVSKIDSFLESFKTAGGRFEMAG</sequence>
<dbReference type="PANTHER" id="PTHR43625:SF78">
    <property type="entry name" value="PYRIDOXAL REDUCTASE-RELATED"/>
    <property type="match status" value="1"/>
</dbReference>
<dbReference type="Gene3D" id="3.20.20.100">
    <property type="entry name" value="NADP-dependent oxidoreductase domain"/>
    <property type="match status" value="1"/>
</dbReference>
<reference evidence="3 4" key="1">
    <citation type="submission" date="2014-03" db="EMBL/GenBank/DDBJ databases">
        <title>The genome of Kluyveromyces dobzhanskii.</title>
        <authorList>
            <person name="Nystedt B."/>
            <person name="Astrom S."/>
        </authorList>
    </citation>
    <scope>NUCLEOTIDE SEQUENCE [LARGE SCALE GENOMIC DNA]</scope>
    <source>
        <strain evidence="3 4">CBS 2104</strain>
    </source>
</reference>
<evidence type="ECO:0000256" key="1">
    <source>
        <dbReference type="ARBA" id="ARBA00023002"/>
    </source>
</evidence>
<dbReference type="Proteomes" id="UP000031516">
    <property type="component" value="Unassembled WGS sequence"/>
</dbReference>
<dbReference type="OrthoDB" id="37537at2759"/>
<dbReference type="GO" id="GO:0005737">
    <property type="term" value="C:cytoplasm"/>
    <property type="evidence" value="ECO:0007669"/>
    <property type="project" value="TreeGrafter"/>
</dbReference>
<dbReference type="EMBL" id="CCBQ010000014">
    <property type="protein sequence ID" value="CDO92473.1"/>
    <property type="molecule type" value="Genomic_DNA"/>
</dbReference>